<dbReference type="PANTHER" id="PTHR32322:SF18">
    <property type="entry name" value="S-ADENOSYLMETHIONINE_S-ADENOSYLHOMOCYSTEINE TRANSPORTER"/>
    <property type="match status" value="1"/>
</dbReference>
<proteinExistence type="predicted"/>
<feature type="transmembrane region" description="Helical" evidence="6">
    <location>
        <begin position="204"/>
        <end position="226"/>
    </location>
</feature>
<dbReference type="Pfam" id="PF00892">
    <property type="entry name" value="EamA"/>
    <property type="match status" value="2"/>
</dbReference>
<dbReference type="Gene3D" id="1.10.3730.20">
    <property type="match status" value="2"/>
</dbReference>
<dbReference type="RefSeq" id="WP_337335043.1">
    <property type="nucleotide sequence ID" value="NZ_JBBDHC010000007.1"/>
</dbReference>
<feature type="transmembrane region" description="Helical" evidence="6">
    <location>
        <begin position="68"/>
        <end position="88"/>
    </location>
</feature>
<dbReference type="AlphaFoldDB" id="A0AAW9QZ56"/>
<dbReference type="SUPFAM" id="SSF103481">
    <property type="entry name" value="Multidrug resistance efflux transporter EmrE"/>
    <property type="match status" value="2"/>
</dbReference>
<dbReference type="PANTHER" id="PTHR32322">
    <property type="entry name" value="INNER MEMBRANE TRANSPORTER"/>
    <property type="match status" value="1"/>
</dbReference>
<evidence type="ECO:0000313" key="8">
    <source>
        <dbReference type="EMBL" id="MEJ1249327.1"/>
    </source>
</evidence>
<evidence type="ECO:0000256" key="4">
    <source>
        <dbReference type="ARBA" id="ARBA00022989"/>
    </source>
</evidence>
<feature type="transmembrane region" description="Helical" evidence="6">
    <location>
        <begin position="238"/>
        <end position="259"/>
    </location>
</feature>
<evidence type="ECO:0000256" key="5">
    <source>
        <dbReference type="ARBA" id="ARBA00023136"/>
    </source>
</evidence>
<dbReference type="EMBL" id="JBBDHC010000007">
    <property type="protein sequence ID" value="MEJ1249327.1"/>
    <property type="molecule type" value="Genomic_DNA"/>
</dbReference>
<keyword evidence="9" id="KW-1185">Reference proteome</keyword>
<feature type="transmembrane region" description="Helical" evidence="6">
    <location>
        <begin position="124"/>
        <end position="140"/>
    </location>
</feature>
<evidence type="ECO:0000313" key="9">
    <source>
        <dbReference type="Proteomes" id="UP001364472"/>
    </source>
</evidence>
<evidence type="ECO:0000256" key="6">
    <source>
        <dbReference type="SAM" id="Phobius"/>
    </source>
</evidence>
<feature type="domain" description="EamA" evidence="7">
    <location>
        <begin position="6"/>
        <end position="140"/>
    </location>
</feature>
<evidence type="ECO:0000256" key="1">
    <source>
        <dbReference type="ARBA" id="ARBA00004651"/>
    </source>
</evidence>
<feature type="transmembrane region" description="Helical" evidence="6">
    <location>
        <begin position="265"/>
        <end position="287"/>
    </location>
</feature>
<keyword evidence="4 6" id="KW-1133">Transmembrane helix</keyword>
<comment type="subcellular location">
    <subcellularLocation>
        <location evidence="1">Cell membrane</location>
        <topology evidence="1">Multi-pass membrane protein</topology>
    </subcellularLocation>
</comment>
<keyword evidence="3 6" id="KW-0812">Transmembrane</keyword>
<organism evidence="8 9">
    <name type="scientific">Denitratimonas tolerans</name>
    <dbReference type="NCBI Taxonomy" id="1338420"/>
    <lineage>
        <taxon>Bacteria</taxon>
        <taxon>Pseudomonadati</taxon>
        <taxon>Pseudomonadota</taxon>
        <taxon>Gammaproteobacteria</taxon>
        <taxon>Lysobacterales</taxon>
        <taxon>Lysobacteraceae</taxon>
        <taxon>Denitratimonas</taxon>
    </lineage>
</organism>
<evidence type="ECO:0000256" key="3">
    <source>
        <dbReference type="ARBA" id="ARBA00022692"/>
    </source>
</evidence>
<feature type="transmembrane region" description="Helical" evidence="6">
    <location>
        <begin position="172"/>
        <end position="192"/>
    </location>
</feature>
<feature type="transmembrane region" description="Helical" evidence="6">
    <location>
        <begin position="6"/>
        <end position="24"/>
    </location>
</feature>
<gene>
    <name evidence="8" type="ORF">WB794_06535</name>
</gene>
<reference evidence="8 9" key="1">
    <citation type="journal article" date="2016" name="Antonie Van Leeuwenhoek">
        <title>Denitratimonas tolerans gen. nov., sp. nov., a denitrifying bacterium isolated from a bioreactor for tannery wastewater treatment.</title>
        <authorList>
            <person name="Han S.I."/>
            <person name="Kim J.O."/>
            <person name="Lee Y.R."/>
            <person name="Ekpeghere K.I."/>
            <person name="Koh S.C."/>
            <person name="Whang K.S."/>
        </authorList>
    </citation>
    <scope>NUCLEOTIDE SEQUENCE [LARGE SCALE GENOMIC DNA]</scope>
    <source>
        <strain evidence="8 9">KACC 17565</strain>
    </source>
</reference>
<evidence type="ECO:0000256" key="2">
    <source>
        <dbReference type="ARBA" id="ARBA00022475"/>
    </source>
</evidence>
<feature type="domain" description="EamA" evidence="7">
    <location>
        <begin position="174"/>
        <end position="310"/>
    </location>
</feature>
<dbReference type="InterPro" id="IPR000620">
    <property type="entry name" value="EamA_dom"/>
</dbReference>
<dbReference type="InterPro" id="IPR037185">
    <property type="entry name" value="EmrE-like"/>
</dbReference>
<dbReference type="GO" id="GO:0005886">
    <property type="term" value="C:plasma membrane"/>
    <property type="evidence" value="ECO:0007669"/>
    <property type="project" value="UniProtKB-SubCell"/>
</dbReference>
<sequence>MHIGPGEAFSLLSAAAWAVGVILYRKLVERLPALTLNFSKNALVLLMLLPLPWLLHGSTLPAFDVRDVALSLGSGFLGIAAADTLYFVALARLGAGRMGVIGNAYSPLVIVLSVLFLGERLGPWQVAGFALVMAGVAVIARRREPASVVVGEPVPPPEPAPPPVDPAPRSHLAAVALGVASICLMAVAIVMIKPVLEARPLGWVTLLRLVGALAGLVLIAALRGQLGLLSPRGRRVDWKLLVAAAFVGQCLSMVLWLAGYKYAPAAIAAILNETASIFIVLLAWWWLREPLGRQGVLGVALTISGVVLMLAA</sequence>
<dbReference type="InterPro" id="IPR050638">
    <property type="entry name" value="AA-Vitamin_Transporters"/>
</dbReference>
<feature type="transmembrane region" description="Helical" evidence="6">
    <location>
        <begin position="294"/>
        <end position="311"/>
    </location>
</feature>
<name>A0AAW9QZ56_9GAMM</name>
<feature type="transmembrane region" description="Helical" evidence="6">
    <location>
        <begin position="100"/>
        <end position="118"/>
    </location>
</feature>
<evidence type="ECO:0000259" key="7">
    <source>
        <dbReference type="Pfam" id="PF00892"/>
    </source>
</evidence>
<comment type="caution">
    <text evidence="8">The sequence shown here is derived from an EMBL/GenBank/DDBJ whole genome shotgun (WGS) entry which is preliminary data.</text>
</comment>
<dbReference type="Proteomes" id="UP001364472">
    <property type="component" value="Unassembled WGS sequence"/>
</dbReference>
<protein>
    <submittedName>
        <fullName evidence="8">DMT family transporter</fullName>
    </submittedName>
</protein>
<feature type="transmembrane region" description="Helical" evidence="6">
    <location>
        <begin position="36"/>
        <end position="56"/>
    </location>
</feature>
<accession>A0AAW9QZ56</accession>
<keyword evidence="5 6" id="KW-0472">Membrane</keyword>
<keyword evidence="2" id="KW-1003">Cell membrane</keyword>